<reference evidence="2" key="1">
    <citation type="submission" date="2015-07" db="EMBL/GenBank/DDBJ databases">
        <title>MeaNS - Measles Nucleotide Surveillance Program.</title>
        <authorList>
            <person name="Tran T."/>
            <person name="Druce J."/>
        </authorList>
    </citation>
    <scope>NUCLEOTIDE SEQUENCE</scope>
    <source>
        <strain evidence="2">UCB-OBI-ISO-001</strain>
        <tissue evidence="2">Gonad</tissue>
    </source>
</reference>
<evidence type="ECO:0000256" key="1">
    <source>
        <dbReference type="SAM" id="SignalP"/>
    </source>
</evidence>
<name>A0A0L8H1C7_OCTBM</name>
<dbReference type="KEGG" id="obi:106873470"/>
<gene>
    <name evidence="2" type="ORF">OCBIM_22024629mg</name>
</gene>
<accession>A0A0L8H1C7</accession>
<sequence>MNLMIYSKATVILLLYYVSTTNCISLGYQGYVCNPRFAQQYCLMGCLSCMEYYGVQVYNLAHCCYDCQVTGARLIDNGPDKCSMKYIRDTYRIQE</sequence>
<organism evidence="2">
    <name type="scientific">Octopus bimaculoides</name>
    <name type="common">California two-spotted octopus</name>
    <dbReference type="NCBI Taxonomy" id="37653"/>
    <lineage>
        <taxon>Eukaryota</taxon>
        <taxon>Metazoa</taxon>
        <taxon>Spiralia</taxon>
        <taxon>Lophotrochozoa</taxon>
        <taxon>Mollusca</taxon>
        <taxon>Cephalopoda</taxon>
        <taxon>Coleoidea</taxon>
        <taxon>Octopodiformes</taxon>
        <taxon>Octopoda</taxon>
        <taxon>Incirrata</taxon>
        <taxon>Octopodidae</taxon>
        <taxon>Octopus</taxon>
    </lineage>
</organism>
<dbReference type="EMBL" id="KQ419605">
    <property type="protein sequence ID" value="KOF82929.1"/>
    <property type="molecule type" value="Genomic_DNA"/>
</dbReference>
<feature type="chain" id="PRO_5005583421" evidence="1">
    <location>
        <begin position="24"/>
        <end position="95"/>
    </location>
</feature>
<feature type="signal peptide" evidence="1">
    <location>
        <begin position="1"/>
        <end position="23"/>
    </location>
</feature>
<dbReference type="OrthoDB" id="6083092at2759"/>
<keyword evidence="1" id="KW-0732">Signal</keyword>
<evidence type="ECO:0000313" key="2">
    <source>
        <dbReference type="EMBL" id="KOF82929.1"/>
    </source>
</evidence>
<protein>
    <submittedName>
        <fullName evidence="2">Uncharacterized protein</fullName>
    </submittedName>
</protein>
<proteinExistence type="predicted"/>
<dbReference type="AlphaFoldDB" id="A0A0L8H1C7"/>